<accession>I2GBX8</accession>
<dbReference type="Gene3D" id="3.40.30.10">
    <property type="entry name" value="Glutaredoxin"/>
    <property type="match status" value="1"/>
</dbReference>
<evidence type="ECO:0000256" key="1">
    <source>
        <dbReference type="SAM" id="SignalP"/>
    </source>
</evidence>
<keyword evidence="3" id="KW-1185">Reference proteome</keyword>
<comment type="caution">
    <text evidence="2">The sequence shown here is derived from an EMBL/GenBank/DDBJ whole genome shotgun (WGS) entry which is preliminary data.</text>
</comment>
<dbReference type="STRING" id="1185876.BN8_00323"/>
<dbReference type="OrthoDB" id="908604at2"/>
<feature type="chain" id="PRO_5003659354" description="Thioredoxin domain-containing protein" evidence="1">
    <location>
        <begin position="28"/>
        <end position="555"/>
    </location>
</feature>
<dbReference type="RefSeq" id="WP_009279990.1">
    <property type="nucleotide sequence ID" value="NZ_CAIT01000004.1"/>
</dbReference>
<keyword evidence="1" id="KW-0732">Signal</keyword>
<evidence type="ECO:0000313" key="3">
    <source>
        <dbReference type="Proteomes" id="UP000009309"/>
    </source>
</evidence>
<name>I2GBX8_9BACT</name>
<proteinExistence type="predicted"/>
<organism evidence="2 3">
    <name type="scientific">Fibrisoma limi BUZ 3</name>
    <dbReference type="NCBI Taxonomy" id="1185876"/>
    <lineage>
        <taxon>Bacteria</taxon>
        <taxon>Pseudomonadati</taxon>
        <taxon>Bacteroidota</taxon>
        <taxon>Cytophagia</taxon>
        <taxon>Cytophagales</taxon>
        <taxon>Spirosomataceae</taxon>
        <taxon>Fibrisoma</taxon>
    </lineage>
</organism>
<sequence>MRNSFRVCCVCLLLTAVCFLITTPSVAQPDSVLVSGRIDHLTARLYRESPQVLISRNNILQASRELVRPAQLNADGTFRVSVPLLYPQEELYFNYGRISTAFLAAPGSITITLDADSLFTAAVPFRFRGANAQVNQQYARYKAFEAGYTNKPDTKKLSRQVTGMSDSRAYSVLFDAYSAPFRAFAAQEKPFPLLTQWITANNRYNAVAFLYDKAAFEGSTVALEDSLRPRREPLLTAARAAATNRFSDYVVQQASSPVSGRNNGLSVRALATLLEQYGRNLSASDRDRLQEYKTKNSAKASDLRFFDTLLRRNADTLTRLVNYEALLQRGRQDFDSTSMEYVAAYWLAQALPGLTLNYADLLYNYVQPKLNNPQLVASLNELYQLQINDSTRIRTAIRKLTKAGSTAQSLEISPGVFVSQSTGSDGFTLLNQVLNANRGKVIYVLMTSPTTDAGRQAAIDAQRLRNQYRARDFALVYVPMPNTEKTLWPEISTRYNLSGDHVLATEGQFSDIIEQLRPEEEISATVINRTGKIIKRNAPLPDASEELQKILDKSF</sequence>
<dbReference type="AlphaFoldDB" id="I2GBX8"/>
<feature type="signal peptide" evidence="1">
    <location>
        <begin position="1"/>
        <end position="27"/>
    </location>
</feature>
<dbReference type="eggNOG" id="ENOG502Z8DP">
    <property type="taxonomic scope" value="Bacteria"/>
</dbReference>
<reference evidence="2 3" key="1">
    <citation type="journal article" date="2012" name="J. Bacteriol.">
        <title>Genome Sequence of the Filamentous Bacterium Fibrisoma limi BUZ 3T.</title>
        <authorList>
            <person name="Filippini M."/>
            <person name="Qi W."/>
            <person name="Jaenicke S."/>
            <person name="Goesmann A."/>
            <person name="Smits T.H."/>
            <person name="Bagheri H.C."/>
        </authorList>
    </citation>
    <scope>NUCLEOTIDE SEQUENCE [LARGE SCALE GENOMIC DNA]</scope>
    <source>
        <strain evidence="3">BUZ 3T</strain>
    </source>
</reference>
<protein>
    <recommendedName>
        <fullName evidence="4">Thioredoxin domain-containing protein</fullName>
    </recommendedName>
</protein>
<gene>
    <name evidence="2" type="ORF">BN8_00323</name>
</gene>
<dbReference type="EMBL" id="CAIT01000004">
    <property type="protein sequence ID" value="CCH51402.1"/>
    <property type="molecule type" value="Genomic_DNA"/>
</dbReference>
<dbReference type="Proteomes" id="UP000009309">
    <property type="component" value="Unassembled WGS sequence"/>
</dbReference>
<evidence type="ECO:0008006" key="4">
    <source>
        <dbReference type="Google" id="ProtNLM"/>
    </source>
</evidence>
<evidence type="ECO:0000313" key="2">
    <source>
        <dbReference type="EMBL" id="CCH51402.1"/>
    </source>
</evidence>